<protein>
    <submittedName>
        <fullName evidence="1">Uncharacterized protein</fullName>
    </submittedName>
</protein>
<organism evidence="1">
    <name type="scientific">marine metagenome</name>
    <dbReference type="NCBI Taxonomy" id="408172"/>
    <lineage>
        <taxon>unclassified sequences</taxon>
        <taxon>metagenomes</taxon>
        <taxon>ecological metagenomes</taxon>
    </lineage>
</organism>
<evidence type="ECO:0000313" key="1">
    <source>
        <dbReference type="EMBL" id="SVD53793.1"/>
    </source>
</evidence>
<accession>A0A382W4Y1</accession>
<sequence>MVILITIETSPLGPEFLPRIARLITQLFFDSQKLIVLSNSVRPA</sequence>
<proteinExistence type="predicted"/>
<dbReference type="EMBL" id="UINC01157030">
    <property type="protein sequence ID" value="SVD53793.1"/>
    <property type="molecule type" value="Genomic_DNA"/>
</dbReference>
<reference evidence="1" key="1">
    <citation type="submission" date="2018-05" db="EMBL/GenBank/DDBJ databases">
        <authorList>
            <person name="Lanie J.A."/>
            <person name="Ng W.-L."/>
            <person name="Kazmierczak K.M."/>
            <person name="Andrzejewski T.M."/>
            <person name="Davidsen T.M."/>
            <person name="Wayne K.J."/>
            <person name="Tettelin H."/>
            <person name="Glass J.I."/>
            <person name="Rusch D."/>
            <person name="Podicherti R."/>
            <person name="Tsui H.-C.T."/>
            <person name="Winkler M.E."/>
        </authorList>
    </citation>
    <scope>NUCLEOTIDE SEQUENCE</scope>
</reference>
<gene>
    <name evidence="1" type="ORF">METZ01_LOCUS406647</name>
</gene>
<feature type="non-terminal residue" evidence="1">
    <location>
        <position position="44"/>
    </location>
</feature>
<dbReference type="AlphaFoldDB" id="A0A382W4Y1"/>
<name>A0A382W4Y1_9ZZZZ</name>